<reference evidence="1 2" key="1">
    <citation type="submission" date="2015-07" db="EMBL/GenBank/DDBJ databases">
        <title>The genome of Habropoda laboriosa.</title>
        <authorList>
            <person name="Pan H."/>
            <person name="Kapheim K."/>
        </authorList>
    </citation>
    <scope>NUCLEOTIDE SEQUENCE [LARGE SCALE GENOMIC DNA]</scope>
    <source>
        <strain evidence="1">0110345459</strain>
    </source>
</reference>
<evidence type="ECO:0000313" key="2">
    <source>
        <dbReference type="Proteomes" id="UP000053825"/>
    </source>
</evidence>
<gene>
    <name evidence="1" type="ORF">WH47_01645</name>
</gene>
<proteinExistence type="predicted"/>
<dbReference type="STRING" id="597456.A0A0L7R3Z6"/>
<dbReference type="EMBL" id="KQ414659">
    <property type="protein sequence ID" value="KOC65610.1"/>
    <property type="molecule type" value="Genomic_DNA"/>
</dbReference>
<keyword evidence="2" id="KW-1185">Reference proteome</keyword>
<protein>
    <submittedName>
        <fullName evidence="1">Uncharacterized protein</fullName>
    </submittedName>
</protein>
<accession>A0A0L7R3Z6</accession>
<evidence type="ECO:0000313" key="1">
    <source>
        <dbReference type="EMBL" id="KOC65610.1"/>
    </source>
</evidence>
<organism evidence="1 2">
    <name type="scientific">Habropoda laboriosa</name>
    <dbReference type="NCBI Taxonomy" id="597456"/>
    <lineage>
        <taxon>Eukaryota</taxon>
        <taxon>Metazoa</taxon>
        <taxon>Ecdysozoa</taxon>
        <taxon>Arthropoda</taxon>
        <taxon>Hexapoda</taxon>
        <taxon>Insecta</taxon>
        <taxon>Pterygota</taxon>
        <taxon>Neoptera</taxon>
        <taxon>Endopterygota</taxon>
        <taxon>Hymenoptera</taxon>
        <taxon>Apocrita</taxon>
        <taxon>Aculeata</taxon>
        <taxon>Apoidea</taxon>
        <taxon>Anthophila</taxon>
        <taxon>Apidae</taxon>
        <taxon>Habropoda</taxon>
    </lineage>
</organism>
<dbReference type="AlphaFoldDB" id="A0A0L7R3Z6"/>
<sequence>MLPKRRVLDLLQVISSQSCKCPAHGNPGVTTRHELRNVQSTVANATPTKEYAFEACIFKIKKSLIVYETNFDINQIIVNYKEHFN</sequence>
<dbReference type="OrthoDB" id="339764at2759"/>
<dbReference type="Proteomes" id="UP000053825">
    <property type="component" value="Unassembled WGS sequence"/>
</dbReference>
<name>A0A0L7R3Z6_9HYME</name>